<dbReference type="InterPro" id="IPR026045">
    <property type="entry name" value="Ferric-bd"/>
</dbReference>
<reference evidence="5 6" key="1">
    <citation type="submission" date="2020-02" db="EMBL/GenBank/DDBJ databases">
        <title>Geodermatophilus sabuli CPCC 205279 I12A-02694.</title>
        <authorList>
            <person name="Jiang Z."/>
        </authorList>
    </citation>
    <scope>NUCLEOTIDE SEQUENCE [LARGE SCALE GENOMIC DNA]</scope>
    <source>
        <strain evidence="5 6">I12A-02694</strain>
    </source>
</reference>
<evidence type="ECO:0000256" key="4">
    <source>
        <dbReference type="PIRSR" id="PIRSR002825-1"/>
    </source>
</evidence>
<dbReference type="PANTHER" id="PTHR30006:SF15">
    <property type="entry name" value="IRON-UTILIZATION PERIPLASMIC PROTEIN"/>
    <property type="match status" value="1"/>
</dbReference>
<dbReference type="AlphaFoldDB" id="A0A7K3VXW3"/>
<gene>
    <name evidence="5" type="ORF">GCU56_03535</name>
</gene>
<evidence type="ECO:0000313" key="5">
    <source>
        <dbReference type="EMBL" id="NEK56943.1"/>
    </source>
</evidence>
<dbReference type="Pfam" id="PF13343">
    <property type="entry name" value="SBP_bac_6"/>
    <property type="match status" value="1"/>
</dbReference>
<evidence type="ECO:0000256" key="1">
    <source>
        <dbReference type="ARBA" id="ARBA00008520"/>
    </source>
</evidence>
<dbReference type="EMBL" id="JAAGWF010000004">
    <property type="protein sequence ID" value="NEK56943.1"/>
    <property type="molecule type" value="Genomic_DNA"/>
</dbReference>
<dbReference type="GO" id="GO:0046872">
    <property type="term" value="F:metal ion binding"/>
    <property type="evidence" value="ECO:0007669"/>
    <property type="project" value="UniProtKB-KW"/>
</dbReference>
<dbReference type="GO" id="GO:0006826">
    <property type="term" value="P:iron ion transport"/>
    <property type="evidence" value="ECO:0007669"/>
    <property type="project" value="UniProtKB-KW"/>
</dbReference>
<comment type="caution">
    <text evidence="5">The sequence shown here is derived from an EMBL/GenBank/DDBJ whole genome shotgun (WGS) entry which is preliminary data.</text>
</comment>
<feature type="binding site" evidence="4">
    <location>
        <position position="67"/>
    </location>
    <ligand>
        <name>Fe cation</name>
        <dbReference type="ChEBI" id="CHEBI:24875"/>
    </ligand>
</feature>
<dbReference type="SUPFAM" id="SSF53850">
    <property type="entry name" value="Periplasmic binding protein-like II"/>
    <property type="match status" value="1"/>
</dbReference>
<keyword evidence="2" id="KW-0813">Transport</keyword>
<feature type="binding site" evidence="4">
    <location>
        <position position="252"/>
    </location>
    <ligand>
        <name>Fe cation</name>
        <dbReference type="ChEBI" id="CHEBI:24875"/>
    </ligand>
</feature>
<dbReference type="PANTHER" id="PTHR30006">
    <property type="entry name" value="THIAMINE-BINDING PERIPLASMIC PROTEIN-RELATED"/>
    <property type="match status" value="1"/>
</dbReference>
<sequence>MAGALILPQVVHLLLRLALPIPGGHHVFRPRRTTATILAALATGGVLAGCGDEASAAPTLTVYSAQHESLVRTMVEGFTDETGIELEFRDANDAELANQIVQEGEASPADVFLTENSPSIDILDTEGLLAPLDAATLEQVGEQFRPSSGNWTGFAARSTVLVHNPDVLPEAELPASIMDLADPAWEGRIGIAAGGPDFQAIVSAVLALRGEDATRAWLEGLERNAEVYQSNTAVMVAADEGEIDAGIMYHYYWYRDQAENALKGDDARLHLFGNQDPGAFLSVSGAGVLASSDQPEEAQQLVAYLTSPEAQERLADSSALEYAVGTGVASAEVLPPLDTLQAPDVDPGALDQRRVTELMQEVGLL</sequence>
<protein>
    <submittedName>
        <fullName evidence="5">Iron ABC transporter substrate-binding protein</fullName>
    </submittedName>
</protein>
<keyword evidence="3" id="KW-0732">Signal</keyword>
<evidence type="ECO:0000256" key="3">
    <source>
        <dbReference type="ARBA" id="ARBA00022729"/>
    </source>
</evidence>
<proteinExistence type="inferred from homology"/>
<evidence type="ECO:0000313" key="6">
    <source>
        <dbReference type="Proteomes" id="UP000470246"/>
    </source>
</evidence>
<name>A0A7K3VXW3_9ACTN</name>
<dbReference type="GO" id="GO:0030288">
    <property type="term" value="C:outer membrane-bounded periplasmic space"/>
    <property type="evidence" value="ECO:0007669"/>
    <property type="project" value="TreeGrafter"/>
</dbReference>
<feature type="binding site" evidence="4">
    <location>
        <position position="251"/>
    </location>
    <ligand>
        <name>Fe cation</name>
        <dbReference type="ChEBI" id="CHEBI:24875"/>
    </ligand>
</feature>
<comment type="similarity">
    <text evidence="1">Belongs to the bacterial solute-binding protein 1 family.</text>
</comment>
<dbReference type="CDD" id="cd13543">
    <property type="entry name" value="PBP2_Fbp"/>
    <property type="match status" value="1"/>
</dbReference>
<accession>A0A7K3VXW3</accession>
<keyword evidence="2" id="KW-0410">Iron transport</keyword>
<keyword evidence="6" id="KW-1185">Reference proteome</keyword>
<keyword evidence="2" id="KW-0406">Ion transport</keyword>
<dbReference type="PIRSF" id="PIRSF002825">
    <property type="entry name" value="CfbpA"/>
    <property type="match status" value="1"/>
</dbReference>
<keyword evidence="4" id="KW-0479">Metal-binding</keyword>
<organism evidence="5 6">
    <name type="scientific">Geodermatophilus sabuli</name>
    <dbReference type="NCBI Taxonomy" id="1564158"/>
    <lineage>
        <taxon>Bacteria</taxon>
        <taxon>Bacillati</taxon>
        <taxon>Actinomycetota</taxon>
        <taxon>Actinomycetes</taxon>
        <taxon>Geodermatophilales</taxon>
        <taxon>Geodermatophilaceae</taxon>
        <taxon>Geodermatophilus</taxon>
    </lineage>
</organism>
<dbReference type="Gene3D" id="3.40.190.10">
    <property type="entry name" value="Periplasmic binding protein-like II"/>
    <property type="match status" value="2"/>
</dbReference>
<keyword evidence="4" id="KW-0408">Iron</keyword>
<evidence type="ECO:0000256" key="2">
    <source>
        <dbReference type="ARBA" id="ARBA00022496"/>
    </source>
</evidence>
<feature type="binding site" evidence="4">
    <location>
        <position position="115"/>
    </location>
    <ligand>
        <name>Fe cation</name>
        <dbReference type="ChEBI" id="CHEBI:24875"/>
    </ligand>
</feature>
<dbReference type="Proteomes" id="UP000470246">
    <property type="component" value="Unassembled WGS sequence"/>
</dbReference>